<feature type="transmembrane region" description="Helical" evidence="2">
    <location>
        <begin position="314"/>
        <end position="335"/>
    </location>
</feature>
<evidence type="ECO:0000256" key="1">
    <source>
        <dbReference type="SAM" id="MobiDB-lite"/>
    </source>
</evidence>
<dbReference type="Proteomes" id="UP000030640">
    <property type="component" value="Unassembled WGS sequence"/>
</dbReference>
<feature type="compositionally biased region" description="Acidic residues" evidence="1">
    <location>
        <begin position="113"/>
        <end position="124"/>
    </location>
</feature>
<organism evidence="4 5">
    <name type="scientific">Plasmodium inui San Antonio 1</name>
    <dbReference type="NCBI Taxonomy" id="1237626"/>
    <lineage>
        <taxon>Eukaryota</taxon>
        <taxon>Sar</taxon>
        <taxon>Alveolata</taxon>
        <taxon>Apicomplexa</taxon>
        <taxon>Aconoidasida</taxon>
        <taxon>Haemosporida</taxon>
        <taxon>Plasmodiidae</taxon>
        <taxon>Plasmodium</taxon>
        <taxon>Plasmodium (Plasmodium)</taxon>
    </lineage>
</organism>
<proteinExistence type="predicted"/>
<name>W7A4H3_9APIC</name>
<keyword evidence="2" id="KW-1133">Transmembrane helix</keyword>
<evidence type="ECO:0008006" key="6">
    <source>
        <dbReference type="Google" id="ProtNLM"/>
    </source>
</evidence>
<feature type="compositionally biased region" description="Basic and acidic residues" evidence="1">
    <location>
        <begin position="265"/>
        <end position="293"/>
    </location>
</feature>
<evidence type="ECO:0000256" key="2">
    <source>
        <dbReference type="SAM" id="Phobius"/>
    </source>
</evidence>
<gene>
    <name evidence="4" type="ORF">C922_03393</name>
</gene>
<sequence>MASLKSLLLNIFFLSLIQISCKRIGKRRCEQWDSWSTCKDGVSTRICLTDKSVIDKMTCKACNIWEEWSACENGKRHRKVVNCPFIREDQDCDPNKSNKENAKNNTTIRFDNDDNDNEQDGDFEETLKEESNLPVKGDSNEPSLLEGGSHGEGKHHGMSQTFSHVDEADTTAQKKKEVLTGTTPSEASLPAGDANNKIHANHPNEDASNGPHSNTEEAQTNATHSSSDNLEDGQPDAASSSGTKRAKNVRDHKFEDFSSTSGEGQNKRHAEEKTNGNNFYEKKGNQQEDGENKWRKKHNAGAGSRGAPKFNQTYIASGMGLLFLLSGSAASYALYNGKYNQLTEDSKNENFEVMFNDDLKAKENSKSMYEDEFWALG</sequence>
<reference evidence="4 5" key="1">
    <citation type="submission" date="2013-02" db="EMBL/GenBank/DDBJ databases">
        <title>The Genome Sequence of Plasmodium inui San Antonio 1.</title>
        <authorList>
            <consortium name="The Broad Institute Genome Sequencing Platform"/>
            <consortium name="The Broad Institute Genome Sequencing Center for Infectious Disease"/>
            <person name="Neafsey D."/>
            <person name="Cheeseman I."/>
            <person name="Volkman S."/>
            <person name="Adams J."/>
            <person name="Walker B."/>
            <person name="Young S.K."/>
            <person name="Zeng Q."/>
            <person name="Gargeya S."/>
            <person name="Fitzgerald M."/>
            <person name="Haas B."/>
            <person name="Abouelleil A."/>
            <person name="Alvarado L."/>
            <person name="Arachchi H.M."/>
            <person name="Berlin A.M."/>
            <person name="Chapman S.B."/>
            <person name="Dewar J."/>
            <person name="Goldberg J."/>
            <person name="Griggs A."/>
            <person name="Gujja S."/>
            <person name="Hansen M."/>
            <person name="Howarth C."/>
            <person name="Imamovic A."/>
            <person name="Larimer J."/>
            <person name="McCowan C."/>
            <person name="Murphy C."/>
            <person name="Neiman D."/>
            <person name="Pearson M."/>
            <person name="Priest M."/>
            <person name="Roberts A."/>
            <person name="Saif S."/>
            <person name="Shea T."/>
            <person name="Sisk P."/>
            <person name="Sykes S."/>
            <person name="Wortman J."/>
            <person name="Nusbaum C."/>
            <person name="Birren B."/>
        </authorList>
    </citation>
    <scope>NUCLEOTIDE SEQUENCE [LARGE SCALE GENOMIC DNA]</scope>
    <source>
        <strain evidence="4 5">San Antonio 1</strain>
    </source>
</reference>
<dbReference type="OrthoDB" id="383129at2759"/>
<evidence type="ECO:0000256" key="3">
    <source>
        <dbReference type="SAM" id="SignalP"/>
    </source>
</evidence>
<keyword evidence="3" id="KW-0732">Signal</keyword>
<dbReference type="GeneID" id="20038667"/>
<dbReference type="VEuPathDB" id="PlasmoDB:C922_03393"/>
<evidence type="ECO:0000313" key="5">
    <source>
        <dbReference type="Proteomes" id="UP000030640"/>
    </source>
</evidence>
<accession>W7A4H3</accession>
<dbReference type="AlphaFoldDB" id="W7A4H3"/>
<dbReference type="EMBL" id="KI965473">
    <property type="protein sequence ID" value="EUD66198.1"/>
    <property type="molecule type" value="Genomic_DNA"/>
</dbReference>
<feature type="signal peptide" evidence="3">
    <location>
        <begin position="1"/>
        <end position="21"/>
    </location>
</feature>
<protein>
    <recommendedName>
        <fullName evidence="6">Merozoite TRAP-like protein</fullName>
    </recommendedName>
</protein>
<feature type="compositionally biased region" description="Basic and acidic residues" evidence="1">
    <location>
        <begin position="164"/>
        <end position="178"/>
    </location>
</feature>
<feature type="compositionally biased region" description="Polar residues" evidence="1">
    <location>
        <begin position="206"/>
        <end position="228"/>
    </location>
</feature>
<keyword evidence="2" id="KW-0472">Membrane</keyword>
<feature type="region of interest" description="Disordered" evidence="1">
    <location>
        <begin position="94"/>
        <end position="307"/>
    </location>
</feature>
<evidence type="ECO:0000313" key="4">
    <source>
        <dbReference type="EMBL" id="EUD66198.1"/>
    </source>
</evidence>
<dbReference type="RefSeq" id="XP_008817207.1">
    <property type="nucleotide sequence ID" value="XM_008818985.1"/>
</dbReference>
<feature type="chain" id="PRO_5004887519" description="Merozoite TRAP-like protein" evidence="3">
    <location>
        <begin position="22"/>
        <end position="377"/>
    </location>
</feature>
<keyword evidence="2" id="KW-0812">Transmembrane</keyword>
<keyword evidence="5" id="KW-1185">Reference proteome</keyword>